<dbReference type="SMART" id="SM00387">
    <property type="entry name" value="HATPase_c"/>
    <property type="match status" value="1"/>
</dbReference>
<dbReference type="CDD" id="cd00082">
    <property type="entry name" value="HisKA"/>
    <property type="match status" value="1"/>
</dbReference>
<reference evidence="9" key="2">
    <citation type="journal article" date="2021" name="PeerJ">
        <title>Extensive microbial diversity within the chicken gut microbiome revealed by metagenomics and culture.</title>
        <authorList>
            <person name="Gilroy R."/>
            <person name="Ravi A."/>
            <person name="Getino M."/>
            <person name="Pursley I."/>
            <person name="Horton D.L."/>
            <person name="Alikhan N.F."/>
            <person name="Baker D."/>
            <person name="Gharbi K."/>
            <person name="Hall N."/>
            <person name="Watson M."/>
            <person name="Adriaenssens E.M."/>
            <person name="Foster-Nyarko E."/>
            <person name="Jarju S."/>
            <person name="Secka A."/>
            <person name="Antonio M."/>
            <person name="Oren A."/>
            <person name="Chaudhuri R.R."/>
            <person name="La Ragione R."/>
            <person name="Hildebrand F."/>
            <person name="Pallen M.J."/>
        </authorList>
    </citation>
    <scope>NUCLEOTIDE SEQUENCE</scope>
    <source>
        <strain evidence="9">CHK199-13235</strain>
    </source>
</reference>
<evidence type="ECO:0000256" key="1">
    <source>
        <dbReference type="ARBA" id="ARBA00000085"/>
    </source>
</evidence>
<dbReference type="PANTHER" id="PTHR43711">
    <property type="entry name" value="TWO-COMPONENT HISTIDINE KINASE"/>
    <property type="match status" value="1"/>
</dbReference>
<dbReference type="Pfam" id="PF02518">
    <property type="entry name" value="HATPase_c"/>
    <property type="match status" value="1"/>
</dbReference>
<dbReference type="Pfam" id="PF00512">
    <property type="entry name" value="HisKA"/>
    <property type="match status" value="1"/>
</dbReference>
<dbReference type="InterPro" id="IPR036890">
    <property type="entry name" value="HATPase_C_sf"/>
</dbReference>
<dbReference type="InterPro" id="IPR005467">
    <property type="entry name" value="His_kinase_dom"/>
</dbReference>
<dbReference type="PANTHER" id="PTHR43711:SF1">
    <property type="entry name" value="HISTIDINE KINASE 1"/>
    <property type="match status" value="1"/>
</dbReference>
<dbReference type="PRINTS" id="PR01780">
    <property type="entry name" value="LANTIREGPROT"/>
</dbReference>
<evidence type="ECO:0000256" key="7">
    <source>
        <dbReference type="SAM" id="Coils"/>
    </source>
</evidence>
<sequence>MLVLTVILGILAAAFAALWLLSRKNLKNAVEELRRIRGGQTGRRLRLSSPDRLMERLIAEVNHLLDDQQKAEQAHAQAEKERRDEIANISHDLRTPLTSILGYLQLLKQDSCTPAERQEYLQISENRAKSLQSLLSGFYDLSRLEAGGYALELEPLDPAGILYQMAADYYADFLDAGMEPKLLIPETLPLIYADKQGIARVFQNLTQNALKHGGGYLAISSREEPDYLAVCFSNPAPELTKEDCARIFDRFFTADRMRTGQNTGLGLAIVKALCQKMGGQVSASLENGVLTLETRWKKSRFRK</sequence>
<dbReference type="GO" id="GO:0016020">
    <property type="term" value="C:membrane"/>
    <property type="evidence" value="ECO:0007669"/>
    <property type="project" value="InterPro"/>
</dbReference>
<dbReference type="AlphaFoldDB" id="A0A9D1FMA6"/>
<accession>A0A9D1FMA6</accession>
<evidence type="ECO:0000256" key="5">
    <source>
        <dbReference type="ARBA" id="ARBA00022777"/>
    </source>
</evidence>
<dbReference type="FunFam" id="1.10.287.130:FF:000001">
    <property type="entry name" value="Two-component sensor histidine kinase"/>
    <property type="match status" value="1"/>
</dbReference>
<comment type="catalytic activity">
    <reaction evidence="1">
        <text>ATP + protein L-histidine = ADP + protein N-phospho-L-histidine.</text>
        <dbReference type="EC" id="2.7.13.3"/>
    </reaction>
</comment>
<feature type="coiled-coil region" evidence="7">
    <location>
        <begin position="54"/>
        <end position="88"/>
    </location>
</feature>
<keyword evidence="5 9" id="KW-0418">Kinase</keyword>
<keyword evidence="6" id="KW-0902">Two-component regulatory system</keyword>
<evidence type="ECO:0000256" key="2">
    <source>
        <dbReference type="ARBA" id="ARBA00012438"/>
    </source>
</evidence>
<comment type="caution">
    <text evidence="9">The sequence shown here is derived from an EMBL/GenBank/DDBJ whole genome shotgun (WGS) entry which is preliminary data.</text>
</comment>
<dbReference type="Gene3D" id="1.10.287.130">
    <property type="match status" value="1"/>
</dbReference>
<dbReference type="InterPro" id="IPR008358">
    <property type="entry name" value="Sig_transdc_His_kin/Pase_MprB"/>
</dbReference>
<name>A0A9D1FMA6_9FIRM</name>
<gene>
    <name evidence="9" type="ORF">IAB51_05940</name>
</gene>
<dbReference type="InterPro" id="IPR036097">
    <property type="entry name" value="HisK_dim/P_sf"/>
</dbReference>
<evidence type="ECO:0000313" key="10">
    <source>
        <dbReference type="Proteomes" id="UP000824002"/>
    </source>
</evidence>
<keyword evidence="7" id="KW-0175">Coiled coil</keyword>
<dbReference type="SMART" id="SM00388">
    <property type="entry name" value="HisKA"/>
    <property type="match status" value="1"/>
</dbReference>
<feature type="domain" description="Histidine kinase" evidence="8">
    <location>
        <begin position="88"/>
        <end position="288"/>
    </location>
</feature>
<reference evidence="9" key="1">
    <citation type="submission" date="2020-10" db="EMBL/GenBank/DDBJ databases">
        <authorList>
            <person name="Gilroy R."/>
        </authorList>
    </citation>
    <scope>NUCLEOTIDE SEQUENCE</scope>
    <source>
        <strain evidence="9">CHK199-13235</strain>
    </source>
</reference>
<keyword evidence="3" id="KW-0597">Phosphoprotein</keyword>
<evidence type="ECO:0000256" key="6">
    <source>
        <dbReference type="ARBA" id="ARBA00023012"/>
    </source>
</evidence>
<proteinExistence type="predicted"/>
<keyword evidence="4" id="KW-0808">Transferase</keyword>
<dbReference type="Proteomes" id="UP000824002">
    <property type="component" value="Unassembled WGS sequence"/>
</dbReference>
<evidence type="ECO:0000313" key="9">
    <source>
        <dbReference type="EMBL" id="HIS76339.1"/>
    </source>
</evidence>
<protein>
    <recommendedName>
        <fullName evidence="2">histidine kinase</fullName>
        <ecNumber evidence="2">2.7.13.3</ecNumber>
    </recommendedName>
</protein>
<dbReference type="GO" id="GO:0000155">
    <property type="term" value="F:phosphorelay sensor kinase activity"/>
    <property type="evidence" value="ECO:0007669"/>
    <property type="project" value="InterPro"/>
</dbReference>
<dbReference type="SUPFAM" id="SSF55874">
    <property type="entry name" value="ATPase domain of HSP90 chaperone/DNA topoisomerase II/histidine kinase"/>
    <property type="match status" value="1"/>
</dbReference>
<evidence type="ECO:0000256" key="3">
    <source>
        <dbReference type="ARBA" id="ARBA00022553"/>
    </source>
</evidence>
<evidence type="ECO:0000256" key="4">
    <source>
        <dbReference type="ARBA" id="ARBA00022679"/>
    </source>
</evidence>
<dbReference type="EC" id="2.7.13.3" evidence="2"/>
<dbReference type="InterPro" id="IPR003594">
    <property type="entry name" value="HATPase_dom"/>
</dbReference>
<dbReference type="Gene3D" id="3.30.565.10">
    <property type="entry name" value="Histidine kinase-like ATPase, C-terminal domain"/>
    <property type="match status" value="1"/>
</dbReference>
<dbReference type="SUPFAM" id="SSF47384">
    <property type="entry name" value="Homodimeric domain of signal transducing histidine kinase"/>
    <property type="match status" value="1"/>
</dbReference>
<organism evidence="9 10">
    <name type="scientific">Candidatus Merdivicinus excrementipullorum</name>
    <dbReference type="NCBI Taxonomy" id="2840867"/>
    <lineage>
        <taxon>Bacteria</taxon>
        <taxon>Bacillati</taxon>
        <taxon>Bacillota</taxon>
        <taxon>Clostridia</taxon>
        <taxon>Eubacteriales</taxon>
        <taxon>Oscillospiraceae</taxon>
        <taxon>Oscillospiraceae incertae sedis</taxon>
        <taxon>Candidatus Merdivicinus</taxon>
    </lineage>
</organism>
<evidence type="ECO:0000259" key="8">
    <source>
        <dbReference type="PROSITE" id="PS50109"/>
    </source>
</evidence>
<dbReference type="PROSITE" id="PS50109">
    <property type="entry name" value="HIS_KIN"/>
    <property type="match status" value="1"/>
</dbReference>
<dbReference type="EMBL" id="DVJP01000039">
    <property type="protein sequence ID" value="HIS76339.1"/>
    <property type="molecule type" value="Genomic_DNA"/>
</dbReference>
<dbReference type="InterPro" id="IPR003661">
    <property type="entry name" value="HisK_dim/P_dom"/>
</dbReference>
<dbReference type="InterPro" id="IPR050736">
    <property type="entry name" value="Sensor_HK_Regulatory"/>
</dbReference>